<dbReference type="Proteomes" id="UP000248544">
    <property type="component" value="Unassembled WGS sequence"/>
</dbReference>
<protein>
    <recommendedName>
        <fullName evidence="5">Pentapeptide repeat-containing protein</fullName>
    </recommendedName>
</protein>
<keyword evidence="2" id="KW-0472">Membrane</keyword>
<organism evidence="3 4">
    <name type="scientific">Spongiactinospora gelatinilytica</name>
    <dbReference type="NCBI Taxonomy" id="2666298"/>
    <lineage>
        <taxon>Bacteria</taxon>
        <taxon>Bacillati</taxon>
        <taxon>Actinomycetota</taxon>
        <taxon>Actinomycetes</taxon>
        <taxon>Streptosporangiales</taxon>
        <taxon>Streptosporangiaceae</taxon>
        <taxon>Spongiactinospora</taxon>
    </lineage>
</organism>
<evidence type="ECO:0000313" key="4">
    <source>
        <dbReference type="Proteomes" id="UP000248544"/>
    </source>
</evidence>
<keyword evidence="4" id="KW-1185">Reference proteome</keyword>
<keyword evidence="2" id="KW-1133">Transmembrane helix</keyword>
<comment type="caution">
    <text evidence="3">The sequence shown here is derived from an EMBL/GenBank/DDBJ whole genome shotgun (WGS) entry which is preliminary data.</text>
</comment>
<proteinExistence type="predicted"/>
<dbReference type="InterPro" id="IPR001646">
    <property type="entry name" value="5peptide_repeat"/>
</dbReference>
<keyword evidence="2" id="KW-0812">Transmembrane</keyword>
<accession>A0A2W2FDE5</accession>
<name>A0A2W2FDE5_9ACTN</name>
<evidence type="ECO:0000256" key="1">
    <source>
        <dbReference type="SAM" id="MobiDB-lite"/>
    </source>
</evidence>
<dbReference type="EMBL" id="POUA01000277">
    <property type="protein sequence ID" value="PZG35156.1"/>
    <property type="molecule type" value="Genomic_DNA"/>
</dbReference>
<sequence length="415" mass="45093">MIGKSITRPPVLGHREPVRLMRDPVKLALTAAGLVFLTALVWVLGPGALWVLEHIDGVGGLAGKELAAAIDATRGRALTMATGTAALVAVYYTARNADTARRTFQLGERGHDTDRYGKAAEQLGHSQAPVRLAGLYALERLAQNNPDLRQTIADVICAYLRMPYHPPREEERLHRIRGAQRAYHARLARRPAPAQGRDPHEERQVRLTAQRILADHLRRRTSPPQGRRARAATPADRFWPGIRLDLTGATLIDFDFQDCRAASARFSDALFWGDTVFRAARFEQEAEFGAAEFTGRARFGGAEFGGRAGFGEAKFAGRADFQAAVFSGSARFGKAGFAQSAEFGRAVFTGRTDFEEAEFVRAAGFGAATLLSDARFQVRRGTDQTATDGTAMTSVAAPPAHRSPESLPGEEAGRV</sequence>
<evidence type="ECO:0000256" key="2">
    <source>
        <dbReference type="SAM" id="Phobius"/>
    </source>
</evidence>
<dbReference type="Gene3D" id="2.160.20.80">
    <property type="entry name" value="E3 ubiquitin-protein ligase SopA"/>
    <property type="match status" value="1"/>
</dbReference>
<evidence type="ECO:0008006" key="5">
    <source>
        <dbReference type="Google" id="ProtNLM"/>
    </source>
</evidence>
<feature type="compositionally biased region" description="Polar residues" evidence="1">
    <location>
        <begin position="383"/>
        <end position="393"/>
    </location>
</feature>
<dbReference type="AlphaFoldDB" id="A0A2W2FDE5"/>
<reference evidence="3 4" key="1">
    <citation type="submission" date="2018-01" db="EMBL/GenBank/DDBJ databases">
        <title>Draft genome sequence of Sphaerisporangium sp. 7K107.</title>
        <authorList>
            <person name="Sahin N."/>
            <person name="Saygin H."/>
            <person name="Ay H."/>
        </authorList>
    </citation>
    <scope>NUCLEOTIDE SEQUENCE [LARGE SCALE GENOMIC DNA]</scope>
    <source>
        <strain evidence="3 4">7K107</strain>
    </source>
</reference>
<feature type="region of interest" description="Disordered" evidence="1">
    <location>
        <begin position="381"/>
        <end position="415"/>
    </location>
</feature>
<dbReference type="Pfam" id="PF13576">
    <property type="entry name" value="Pentapeptide_3"/>
    <property type="match status" value="1"/>
</dbReference>
<feature type="transmembrane region" description="Helical" evidence="2">
    <location>
        <begin position="27"/>
        <end position="52"/>
    </location>
</feature>
<evidence type="ECO:0000313" key="3">
    <source>
        <dbReference type="EMBL" id="PZG35156.1"/>
    </source>
</evidence>
<gene>
    <name evidence="3" type="ORF">C1I98_27780</name>
</gene>